<dbReference type="InterPro" id="IPR051725">
    <property type="entry name" value="SAM-SH3_domain_protein"/>
</dbReference>
<dbReference type="Pfam" id="PF07653">
    <property type="entry name" value="SH3_2"/>
    <property type="match status" value="1"/>
</dbReference>
<organism evidence="6 7">
    <name type="scientific">Channa striata</name>
    <name type="common">Snakehead murrel</name>
    <name type="synonym">Ophicephalus striatus</name>
    <dbReference type="NCBI Taxonomy" id="64152"/>
    <lineage>
        <taxon>Eukaryota</taxon>
        <taxon>Metazoa</taxon>
        <taxon>Chordata</taxon>
        <taxon>Craniata</taxon>
        <taxon>Vertebrata</taxon>
        <taxon>Euteleostomi</taxon>
        <taxon>Actinopterygii</taxon>
        <taxon>Neopterygii</taxon>
        <taxon>Teleostei</taxon>
        <taxon>Neoteleostei</taxon>
        <taxon>Acanthomorphata</taxon>
        <taxon>Anabantaria</taxon>
        <taxon>Anabantiformes</taxon>
        <taxon>Channoidei</taxon>
        <taxon>Channidae</taxon>
        <taxon>Channa</taxon>
    </lineage>
</organism>
<protein>
    <recommendedName>
        <fullName evidence="5">SH3 domain-containing protein</fullName>
    </recommendedName>
</protein>
<name>A0AA88N4M6_CHASR</name>
<evidence type="ECO:0000259" key="5">
    <source>
        <dbReference type="PROSITE" id="PS50002"/>
    </source>
</evidence>
<dbReference type="Pfam" id="PF07647">
    <property type="entry name" value="SAM_2"/>
    <property type="match status" value="1"/>
</dbReference>
<dbReference type="EMBL" id="JAUPFM010000006">
    <property type="protein sequence ID" value="KAK2848923.1"/>
    <property type="molecule type" value="Genomic_DNA"/>
</dbReference>
<dbReference type="PANTHER" id="PTHR12301">
    <property type="entry name" value="SAM-DOMAIN, SH3 AND NUCLEAR LOCALIZATION SIGNALS PROTEIN RELATED"/>
    <property type="match status" value="1"/>
</dbReference>
<feature type="compositionally biased region" description="Basic and acidic residues" evidence="4">
    <location>
        <begin position="347"/>
        <end position="357"/>
    </location>
</feature>
<keyword evidence="2" id="KW-0597">Phosphoprotein</keyword>
<gene>
    <name evidence="6" type="ORF">Q5P01_008757</name>
</gene>
<feature type="compositionally biased region" description="Acidic residues" evidence="4">
    <location>
        <begin position="312"/>
        <end position="328"/>
    </location>
</feature>
<feature type="compositionally biased region" description="Basic residues" evidence="4">
    <location>
        <begin position="236"/>
        <end position="252"/>
    </location>
</feature>
<feature type="compositionally biased region" description="Acidic residues" evidence="4">
    <location>
        <begin position="392"/>
        <end position="406"/>
    </location>
</feature>
<keyword evidence="1 3" id="KW-0728">SH3 domain</keyword>
<evidence type="ECO:0000313" key="7">
    <source>
        <dbReference type="Proteomes" id="UP001187415"/>
    </source>
</evidence>
<dbReference type="AlphaFoldDB" id="A0AA88N4M6"/>
<dbReference type="InterPro" id="IPR001452">
    <property type="entry name" value="SH3_domain"/>
</dbReference>
<keyword evidence="7" id="KW-1185">Reference proteome</keyword>
<feature type="compositionally biased region" description="Basic and acidic residues" evidence="4">
    <location>
        <begin position="364"/>
        <end position="386"/>
    </location>
</feature>
<dbReference type="InterPro" id="IPR036028">
    <property type="entry name" value="SH3-like_dom_sf"/>
</dbReference>
<evidence type="ECO:0000256" key="1">
    <source>
        <dbReference type="ARBA" id="ARBA00022443"/>
    </source>
</evidence>
<evidence type="ECO:0000256" key="3">
    <source>
        <dbReference type="PROSITE-ProRule" id="PRU00192"/>
    </source>
</evidence>
<dbReference type="SMART" id="SM00454">
    <property type="entry name" value="SAM"/>
    <property type="match status" value="1"/>
</dbReference>
<dbReference type="Proteomes" id="UP001187415">
    <property type="component" value="Unassembled WGS sequence"/>
</dbReference>
<dbReference type="SMART" id="SM00326">
    <property type="entry name" value="SH3"/>
    <property type="match status" value="1"/>
</dbReference>
<feature type="region of interest" description="Disordered" evidence="4">
    <location>
        <begin position="311"/>
        <end position="406"/>
    </location>
</feature>
<feature type="compositionally biased region" description="Polar residues" evidence="4">
    <location>
        <begin position="125"/>
        <end position="151"/>
    </location>
</feature>
<dbReference type="Pfam" id="PF12485">
    <property type="entry name" value="SPIDER"/>
    <property type="match status" value="1"/>
</dbReference>
<dbReference type="SUPFAM" id="SSF47769">
    <property type="entry name" value="SAM/Pointed domain"/>
    <property type="match status" value="1"/>
</dbReference>
<reference evidence="6" key="1">
    <citation type="submission" date="2023-07" db="EMBL/GenBank/DDBJ databases">
        <title>Chromosome-level Genome Assembly of Striped Snakehead (Channa striata).</title>
        <authorList>
            <person name="Liu H."/>
        </authorList>
    </citation>
    <scope>NUCLEOTIDE SEQUENCE</scope>
    <source>
        <strain evidence="6">Gz</strain>
        <tissue evidence="6">Muscle</tissue>
    </source>
</reference>
<comment type="caution">
    <text evidence="6">The sequence shown here is derived from an EMBL/GenBank/DDBJ whole genome shotgun (WGS) entry which is preliminary data.</text>
</comment>
<dbReference type="CDD" id="cd09493">
    <property type="entry name" value="SAM_SASH-like"/>
    <property type="match status" value="1"/>
</dbReference>
<accession>A0AA88N4M6</accession>
<dbReference type="Gene3D" id="1.10.150.50">
    <property type="entry name" value="Transcription Factor, Ets-1"/>
    <property type="match status" value="1"/>
</dbReference>
<evidence type="ECO:0000313" key="6">
    <source>
        <dbReference type="EMBL" id="KAK2848923.1"/>
    </source>
</evidence>
<dbReference type="PROSITE" id="PS50002">
    <property type="entry name" value="SH3"/>
    <property type="match status" value="1"/>
</dbReference>
<feature type="compositionally biased region" description="Basic and acidic residues" evidence="4">
    <location>
        <begin position="329"/>
        <end position="338"/>
    </location>
</feature>
<evidence type="ECO:0000256" key="2">
    <source>
        <dbReference type="ARBA" id="ARBA00022553"/>
    </source>
</evidence>
<feature type="region of interest" description="Disordered" evidence="4">
    <location>
        <begin position="125"/>
        <end position="153"/>
    </location>
</feature>
<feature type="region of interest" description="Disordered" evidence="4">
    <location>
        <begin position="234"/>
        <end position="254"/>
    </location>
</feature>
<dbReference type="InterPro" id="IPR001660">
    <property type="entry name" value="SAM"/>
</dbReference>
<dbReference type="InterPro" id="IPR021090">
    <property type="entry name" value="SPIDER"/>
</dbReference>
<feature type="region of interest" description="Disordered" evidence="4">
    <location>
        <begin position="1"/>
        <end position="22"/>
    </location>
</feature>
<feature type="domain" description="SH3" evidence="5">
    <location>
        <begin position="170"/>
        <end position="231"/>
    </location>
</feature>
<sequence>MLRRRPSNASEKEKEQVQKKKLTLQRSSSFKDFMKHKPTSPVVSEKEFPLEECGPDGLAAEEAVKSGSKLGKKWRNVISRTMTRKTSKMVQKALAEEGGESGEELSPVSVDWIPDLLVGQRTSVCSTGSEDTMPSPISRQLSGNSDRQSLDSGYCQRDSMRLEETVYNGPFCGRALVHTDFTPSPYDVESLKLQKGDIIYIIEKPPVGTWTGKLNNKVGSFKFIYVNLLPDESPPARRRRCNSKTKRSKSKPKTLEEVLDSIGLMELSSLLSMHGFRGLEDFAGLKESHLNELNITDPEQRSKILNATELLIDSEDESESEEQEDTSEEGAKEPRDSGCFESSENLENGREEPKGEEELQFEASEDKTDQAEEKREQESGPEEKKQTQQLETVEEQLQELTVDDGC</sequence>
<dbReference type="PANTHER" id="PTHR12301:SF5">
    <property type="entry name" value="SAM AND SH3 DOMAIN-CONTAINING PROTEIN 3"/>
    <property type="match status" value="1"/>
</dbReference>
<dbReference type="SUPFAM" id="SSF50044">
    <property type="entry name" value="SH3-domain"/>
    <property type="match status" value="1"/>
</dbReference>
<proteinExistence type="predicted"/>
<dbReference type="InterPro" id="IPR013761">
    <property type="entry name" value="SAM/pointed_sf"/>
</dbReference>
<evidence type="ECO:0000256" key="4">
    <source>
        <dbReference type="SAM" id="MobiDB-lite"/>
    </source>
</evidence>
<dbReference type="Gene3D" id="2.30.30.40">
    <property type="entry name" value="SH3 Domains"/>
    <property type="match status" value="1"/>
</dbReference>